<feature type="transmembrane region" description="Helical" evidence="1">
    <location>
        <begin position="134"/>
        <end position="160"/>
    </location>
</feature>
<evidence type="ECO:0000313" key="2">
    <source>
        <dbReference type="EMBL" id="SJZ51612.1"/>
    </source>
</evidence>
<dbReference type="Pfam" id="PF04306">
    <property type="entry name" value="DUF456"/>
    <property type="match status" value="1"/>
</dbReference>
<sequence length="161" mass="16918">MDLDILLSILAGIFLLTGLAGCVVPILPGVPLAWAGLFTAHFCTLSNVSATVLTITGIIALIVTIADSVLQPFLTKKFGGSKKAVLGATIGLFLAMFLGPFFIILAPFAGAFIGELIENPEDASRALKAATGSFIGFLLGTGIKMLCVISFIWIFVWTLIK</sequence>
<organism evidence="2 3">
    <name type="scientific">Treponema berlinense</name>
    <dbReference type="NCBI Taxonomy" id="225004"/>
    <lineage>
        <taxon>Bacteria</taxon>
        <taxon>Pseudomonadati</taxon>
        <taxon>Spirochaetota</taxon>
        <taxon>Spirochaetia</taxon>
        <taxon>Spirochaetales</taxon>
        <taxon>Treponemataceae</taxon>
        <taxon>Treponema</taxon>
    </lineage>
</organism>
<dbReference type="PANTHER" id="PTHR39165">
    <property type="entry name" value="IG HYPOTHETICAL 17883"/>
    <property type="match status" value="1"/>
</dbReference>
<evidence type="ECO:0008006" key="4">
    <source>
        <dbReference type="Google" id="ProtNLM"/>
    </source>
</evidence>
<dbReference type="InterPro" id="IPR007403">
    <property type="entry name" value="DUF456"/>
</dbReference>
<feature type="transmembrane region" description="Helical" evidence="1">
    <location>
        <begin position="84"/>
        <end position="114"/>
    </location>
</feature>
<gene>
    <name evidence="2" type="ORF">SAMN02745152_00448</name>
</gene>
<evidence type="ECO:0000256" key="1">
    <source>
        <dbReference type="SAM" id="Phobius"/>
    </source>
</evidence>
<keyword evidence="3" id="KW-1185">Reference proteome</keyword>
<accession>A0A1T4LA08</accession>
<evidence type="ECO:0000313" key="3">
    <source>
        <dbReference type="Proteomes" id="UP000190395"/>
    </source>
</evidence>
<dbReference type="AlphaFoldDB" id="A0A1T4LA08"/>
<dbReference type="RefSeq" id="WP_078930208.1">
    <property type="nucleotide sequence ID" value="NZ_FUXC01000002.1"/>
</dbReference>
<keyword evidence="1" id="KW-0812">Transmembrane</keyword>
<dbReference type="EMBL" id="FUXC01000002">
    <property type="protein sequence ID" value="SJZ51612.1"/>
    <property type="molecule type" value="Genomic_DNA"/>
</dbReference>
<dbReference type="OrthoDB" id="9808460at2"/>
<name>A0A1T4LA08_9SPIR</name>
<protein>
    <recommendedName>
        <fullName evidence="4">DUF456 domain-containing protein</fullName>
    </recommendedName>
</protein>
<feature type="transmembrane region" description="Helical" evidence="1">
    <location>
        <begin position="32"/>
        <end position="63"/>
    </location>
</feature>
<reference evidence="2 3" key="1">
    <citation type="submission" date="2017-02" db="EMBL/GenBank/DDBJ databases">
        <authorList>
            <person name="Peterson S.W."/>
        </authorList>
    </citation>
    <scope>NUCLEOTIDE SEQUENCE [LARGE SCALE GENOMIC DNA]</scope>
    <source>
        <strain evidence="2 3">ATCC BAA-909</strain>
    </source>
</reference>
<dbReference type="PANTHER" id="PTHR39165:SF1">
    <property type="entry name" value="DUF456 DOMAIN-CONTAINING PROTEIN"/>
    <property type="match status" value="1"/>
</dbReference>
<dbReference type="GeneID" id="303366718"/>
<dbReference type="Proteomes" id="UP000190395">
    <property type="component" value="Unassembled WGS sequence"/>
</dbReference>
<keyword evidence="1" id="KW-1133">Transmembrane helix</keyword>
<proteinExistence type="predicted"/>
<keyword evidence="1" id="KW-0472">Membrane</keyword>